<evidence type="ECO:0000313" key="2">
    <source>
        <dbReference type="Proteomes" id="UP000076154"/>
    </source>
</evidence>
<sequence>MSDQDVYSYTDAACDRMRSRGCWVRVPRSTLSVSLPKPHATGTERAHIDYPAAAIDAITNRDAVMQLMHLERQRVSLILSIENEQALWEKALAGIFAAMMDYALAISGGEEDET</sequence>
<gene>
    <name evidence="1" type="ORF">Hypma_004398</name>
</gene>
<dbReference type="EMBL" id="LUEZ02000017">
    <property type="protein sequence ID" value="RDB27305.1"/>
    <property type="molecule type" value="Genomic_DNA"/>
</dbReference>
<reference evidence="1" key="1">
    <citation type="submission" date="2018-04" db="EMBL/GenBank/DDBJ databases">
        <title>Whole genome sequencing of Hypsizygus marmoreus.</title>
        <authorList>
            <person name="Choi I.-G."/>
            <person name="Min B."/>
            <person name="Kim J.-G."/>
            <person name="Kim S."/>
            <person name="Oh Y.-L."/>
            <person name="Kong W.-S."/>
            <person name="Park H."/>
            <person name="Jeong J."/>
            <person name="Song E.-S."/>
        </authorList>
    </citation>
    <scope>NUCLEOTIDE SEQUENCE [LARGE SCALE GENOMIC DNA]</scope>
    <source>
        <strain evidence="1">51987-8</strain>
    </source>
</reference>
<dbReference type="Proteomes" id="UP000076154">
    <property type="component" value="Unassembled WGS sequence"/>
</dbReference>
<proteinExistence type="predicted"/>
<accession>A0A369K3T9</accession>
<name>A0A369K3T9_HYPMA</name>
<keyword evidence="2" id="KW-1185">Reference proteome</keyword>
<dbReference type="AlphaFoldDB" id="A0A369K3T9"/>
<protein>
    <submittedName>
        <fullName evidence="1">Uncharacterized protein</fullName>
    </submittedName>
</protein>
<comment type="caution">
    <text evidence="1">The sequence shown here is derived from an EMBL/GenBank/DDBJ whole genome shotgun (WGS) entry which is preliminary data.</text>
</comment>
<evidence type="ECO:0000313" key="1">
    <source>
        <dbReference type="EMBL" id="RDB27305.1"/>
    </source>
</evidence>
<dbReference type="InParanoid" id="A0A369K3T9"/>
<organism evidence="1 2">
    <name type="scientific">Hypsizygus marmoreus</name>
    <name type="common">White beech mushroom</name>
    <name type="synonym">Agaricus marmoreus</name>
    <dbReference type="NCBI Taxonomy" id="39966"/>
    <lineage>
        <taxon>Eukaryota</taxon>
        <taxon>Fungi</taxon>
        <taxon>Dikarya</taxon>
        <taxon>Basidiomycota</taxon>
        <taxon>Agaricomycotina</taxon>
        <taxon>Agaricomycetes</taxon>
        <taxon>Agaricomycetidae</taxon>
        <taxon>Agaricales</taxon>
        <taxon>Tricholomatineae</taxon>
        <taxon>Lyophyllaceae</taxon>
        <taxon>Hypsizygus</taxon>
    </lineage>
</organism>